<dbReference type="RefSeq" id="XP_002296926.1">
    <property type="nucleotide sequence ID" value="XM_002296890.1"/>
</dbReference>
<dbReference type="SUPFAM" id="SSF57959">
    <property type="entry name" value="Leucine zipper domain"/>
    <property type="match status" value="1"/>
</dbReference>
<dbReference type="Proteomes" id="UP000001449">
    <property type="component" value="Unassembled WGS sequence"/>
</dbReference>
<dbReference type="eggNOG" id="ENOG502STHU">
    <property type="taxonomic scope" value="Eukaryota"/>
</dbReference>
<feature type="non-terminal residue" evidence="4">
    <location>
        <position position="302"/>
    </location>
</feature>
<dbReference type="OMA" id="MQAMANF"/>
<keyword evidence="1" id="KW-0175">Coiled coil</keyword>
<proteinExistence type="predicted"/>
<gene>
    <name evidence="4" type="primary">bZIP2</name>
    <name evidence="4" type="ORF">THAPSDRAFT_264587</name>
</gene>
<dbReference type="Gene3D" id="1.20.5.170">
    <property type="match status" value="1"/>
</dbReference>
<organism evidence="4 5">
    <name type="scientific">Thalassiosira pseudonana</name>
    <name type="common">Marine diatom</name>
    <name type="synonym">Cyclotella nana</name>
    <dbReference type="NCBI Taxonomy" id="35128"/>
    <lineage>
        <taxon>Eukaryota</taxon>
        <taxon>Sar</taxon>
        <taxon>Stramenopiles</taxon>
        <taxon>Ochrophyta</taxon>
        <taxon>Bacillariophyta</taxon>
        <taxon>Coscinodiscophyceae</taxon>
        <taxon>Thalassiosirophycidae</taxon>
        <taxon>Thalassiosirales</taxon>
        <taxon>Thalassiosiraceae</taxon>
        <taxon>Thalassiosira</taxon>
    </lineage>
</organism>
<evidence type="ECO:0000259" key="3">
    <source>
        <dbReference type="SMART" id="SM00338"/>
    </source>
</evidence>
<dbReference type="HOGENOM" id="CLU_923170_0_0_1"/>
<dbReference type="InterPro" id="IPR004827">
    <property type="entry name" value="bZIP"/>
</dbReference>
<feature type="compositionally biased region" description="Polar residues" evidence="2">
    <location>
        <begin position="122"/>
        <end position="134"/>
    </location>
</feature>
<feature type="domain" description="BZIP" evidence="3">
    <location>
        <begin position="13"/>
        <end position="77"/>
    </location>
</feature>
<reference evidence="4 5" key="2">
    <citation type="journal article" date="2008" name="Nature">
        <title>The Phaeodactylum genome reveals the evolutionary history of diatom genomes.</title>
        <authorList>
            <person name="Bowler C."/>
            <person name="Allen A.E."/>
            <person name="Badger J.H."/>
            <person name="Grimwood J."/>
            <person name="Jabbari K."/>
            <person name="Kuo A."/>
            <person name="Maheswari U."/>
            <person name="Martens C."/>
            <person name="Maumus F."/>
            <person name="Otillar R.P."/>
            <person name="Rayko E."/>
            <person name="Salamov A."/>
            <person name="Vandepoele K."/>
            <person name="Beszteri B."/>
            <person name="Gruber A."/>
            <person name="Heijde M."/>
            <person name="Katinka M."/>
            <person name="Mock T."/>
            <person name="Valentin K."/>
            <person name="Verret F."/>
            <person name="Berges J.A."/>
            <person name="Brownlee C."/>
            <person name="Cadoret J.P."/>
            <person name="Chiovitti A."/>
            <person name="Choi C.J."/>
            <person name="Coesel S."/>
            <person name="De Martino A."/>
            <person name="Detter J.C."/>
            <person name="Durkin C."/>
            <person name="Falciatore A."/>
            <person name="Fournet J."/>
            <person name="Haruta M."/>
            <person name="Huysman M.J."/>
            <person name="Jenkins B.D."/>
            <person name="Jiroutova K."/>
            <person name="Jorgensen R.E."/>
            <person name="Joubert Y."/>
            <person name="Kaplan A."/>
            <person name="Kroger N."/>
            <person name="Kroth P.G."/>
            <person name="La Roche J."/>
            <person name="Lindquist E."/>
            <person name="Lommer M."/>
            <person name="Martin-Jezequel V."/>
            <person name="Lopez P.J."/>
            <person name="Lucas S."/>
            <person name="Mangogna M."/>
            <person name="McGinnis K."/>
            <person name="Medlin L.K."/>
            <person name="Montsant A."/>
            <person name="Oudot-Le Secq M.P."/>
            <person name="Napoli C."/>
            <person name="Obornik M."/>
            <person name="Parker M.S."/>
            <person name="Petit J.L."/>
            <person name="Porcel B.M."/>
            <person name="Poulsen N."/>
            <person name="Robison M."/>
            <person name="Rychlewski L."/>
            <person name="Rynearson T.A."/>
            <person name="Schmutz J."/>
            <person name="Shapiro H."/>
            <person name="Siaut M."/>
            <person name="Stanley M."/>
            <person name="Sussman M.R."/>
            <person name="Taylor A.R."/>
            <person name="Vardi A."/>
            <person name="von Dassow P."/>
            <person name="Vyverman W."/>
            <person name="Willis A."/>
            <person name="Wyrwicz L.S."/>
            <person name="Rokhsar D.S."/>
            <person name="Weissenbach J."/>
            <person name="Armbrust E.V."/>
            <person name="Green B.R."/>
            <person name="Van de Peer Y."/>
            <person name="Grigoriev I.V."/>
        </authorList>
    </citation>
    <scope>NUCLEOTIDE SEQUENCE [LARGE SCALE GENOMIC DNA]</scope>
    <source>
        <strain evidence="4 5">CCMP1335</strain>
    </source>
</reference>
<dbReference type="PaxDb" id="35128-Thaps264587"/>
<protein>
    <recommendedName>
        <fullName evidence="3">BZIP domain-containing protein</fullName>
    </recommendedName>
</protein>
<keyword evidence="5" id="KW-1185">Reference proteome</keyword>
<reference evidence="4 5" key="1">
    <citation type="journal article" date="2004" name="Science">
        <title>The genome of the diatom Thalassiosira pseudonana: ecology, evolution, and metabolism.</title>
        <authorList>
            <person name="Armbrust E.V."/>
            <person name="Berges J.A."/>
            <person name="Bowler C."/>
            <person name="Green B.R."/>
            <person name="Martinez D."/>
            <person name="Putnam N.H."/>
            <person name="Zhou S."/>
            <person name="Allen A.E."/>
            <person name="Apt K.E."/>
            <person name="Bechner M."/>
            <person name="Brzezinski M.A."/>
            <person name="Chaal B.K."/>
            <person name="Chiovitti A."/>
            <person name="Davis A.K."/>
            <person name="Demarest M.S."/>
            <person name="Detter J.C."/>
            <person name="Glavina T."/>
            <person name="Goodstein D."/>
            <person name="Hadi M.Z."/>
            <person name="Hellsten U."/>
            <person name="Hildebrand M."/>
            <person name="Jenkins B.D."/>
            <person name="Jurka J."/>
            <person name="Kapitonov V.V."/>
            <person name="Kroger N."/>
            <person name="Lau W.W."/>
            <person name="Lane T.W."/>
            <person name="Larimer F.W."/>
            <person name="Lippmeier J.C."/>
            <person name="Lucas S."/>
            <person name="Medina M."/>
            <person name="Montsant A."/>
            <person name="Obornik M."/>
            <person name="Parker M.S."/>
            <person name="Palenik B."/>
            <person name="Pazour G.J."/>
            <person name="Richardson P.M."/>
            <person name="Rynearson T.A."/>
            <person name="Saito M.A."/>
            <person name="Schwartz D.C."/>
            <person name="Thamatrakoln K."/>
            <person name="Valentin K."/>
            <person name="Vardi A."/>
            <person name="Wilkerson F.P."/>
            <person name="Rokhsar D.S."/>
        </authorList>
    </citation>
    <scope>NUCLEOTIDE SEQUENCE [LARGE SCALE GENOMIC DNA]</scope>
    <source>
        <strain evidence="4 5">CCMP1335</strain>
    </source>
</reference>
<dbReference type="InParanoid" id="B8LD62"/>
<feature type="coiled-coil region" evidence="1">
    <location>
        <begin position="47"/>
        <end position="74"/>
    </location>
</feature>
<dbReference type="EMBL" id="DS999419">
    <property type="protein sequence ID" value="EED86654.1"/>
    <property type="molecule type" value="Genomic_DNA"/>
</dbReference>
<accession>B8LD62</accession>
<feature type="region of interest" description="Disordered" evidence="2">
    <location>
        <begin position="83"/>
        <end position="158"/>
    </location>
</feature>
<dbReference type="KEGG" id="tps:THAPSDRAFT_264587"/>
<evidence type="ECO:0000313" key="4">
    <source>
        <dbReference type="EMBL" id="EED86654.1"/>
    </source>
</evidence>
<evidence type="ECO:0000313" key="5">
    <source>
        <dbReference type="Proteomes" id="UP000001449"/>
    </source>
</evidence>
<dbReference type="GeneID" id="7446289"/>
<dbReference type="GO" id="GO:0003700">
    <property type="term" value="F:DNA-binding transcription factor activity"/>
    <property type="evidence" value="ECO:0007669"/>
    <property type="project" value="InterPro"/>
</dbReference>
<name>B8LD62_THAPS</name>
<feature type="non-terminal residue" evidence="4">
    <location>
        <position position="1"/>
    </location>
</feature>
<dbReference type="SMART" id="SM00338">
    <property type="entry name" value="BRLZ"/>
    <property type="match status" value="1"/>
</dbReference>
<evidence type="ECO:0000256" key="2">
    <source>
        <dbReference type="SAM" id="MobiDB-lite"/>
    </source>
</evidence>
<feature type="compositionally biased region" description="Polar residues" evidence="2">
    <location>
        <begin position="97"/>
        <end position="114"/>
    </location>
</feature>
<dbReference type="AlphaFoldDB" id="B8LD62"/>
<evidence type="ECO:0000256" key="1">
    <source>
        <dbReference type="SAM" id="Coils"/>
    </source>
</evidence>
<sequence length="302" mass="32451">KRGRKIGSTNCKDASVARAIRLEKNRLGAIELRRRKKIMEEELQRSVSFYTKSNASLKNQNAELERQILMARHGVDTVASTEAVNGDASSEKESSNKSDPTVSSSTATNTSKRSSAGYAEDVSSSTATNTSKRSSAGYAEDDYTPFKSPISSMDDEQVQQAQFATTQALHKSVDFPPIQYKSTKVDPSEAAAAIASISSAAKASVDEELNKQQLQTLPSSSLVAPVVVEPNSSPKVDPNVAYVEALTNFAMEQAAAANSAAAAATAAIQAVNFYRQRQQMEGRSSTFVGSTSKLHCLDFFRS</sequence>
<dbReference type="InterPro" id="IPR046347">
    <property type="entry name" value="bZIP_sf"/>
</dbReference>